<dbReference type="AlphaFoldDB" id="A0A7X2MJG1"/>
<evidence type="ECO:0000313" key="2">
    <source>
        <dbReference type="Proteomes" id="UP000461948"/>
    </source>
</evidence>
<gene>
    <name evidence="1" type="ORF">GKC49_03600</name>
</gene>
<evidence type="ECO:0000313" key="1">
    <source>
        <dbReference type="EMBL" id="MSE14260.1"/>
    </source>
</evidence>
<sequence length="63" mass="7469">MKNLKELYQEHHGKSSDKWDIYLEIYHNILSGQQKTLKNLLEIGVQNGGSLEIWSKYFQMLKT</sequence>
<dbReference type="EMBL" id="WKLC01000080">
    <property type="protein sequence ID" value="MSE14260.1"/>
    <property type="molecule type" value="Genomic_DNA"/>
</dbReference>
<accession>A0A7X2MJG1</accession>
<proteinExistence type="predicted"/>
<comment type="caution">
    <text evidence="1">The sequence shown here is derived from an EMBL/GenBank/DDBJ whole genome shotgun (WGS) entry which is preliminary data.</text>
</comment>
<dbReference type="Proteomes" id="UP000461948">
    <property type="component" value="Unassembled WGS sequence"/>
</dbReference>
<name>A0A7X2MJG1_ENTAG</name>
<protein>
    <submittedName>
        <fullName evidence="1">Uncharacterized protein</fullName>
    </submittedName>
</protein>
<dbReference type="InterPro" id="IPR029063">
    <property type="entry name" value="SAM-dependent_MTases_sf"/>
</dbReference>
<reference evidence="1 2" key="1">
    <citation type="submission" date="2019-11" db="EMBL/GenBank/DDBJ databases">
        <title>Draft Genome Sequence of Plant Growth-Promoting Rhizosphere-Associated Bacteria.</title>
        <authorList>
            <person name="Vasilyev I.Y."/>
            <person name="Radchenko V."/>
            <person name="Ilnitskaya E.V."/>
        </authorList>
    </citation>
    <scope>NUCLEOTIDE SEQUENCE [LARGE SCALE GENOMIC DNA]</scope>
    <source>
        <strain evidence="1 2">VRA_MhP_f</strain>
    </source>
</reference>
<organism evidence="1 2">
    <name type="scientific">Enterobacter agglomerans</name>
    <name type="common">Erwinia herbicola</name>
    <name type="synonym">Pantoea agglomerans</name>
    <dbReference type="NCBI Taxonomy" id="549"/>
    <lineage>
        <taxon>Bacteria</taxon>
        <taxon>Pseudomonadati</taxon>
        <taxon>Pseudomonadota</taxon>
        <taxon>Gammaproteobacteria</taxon>
        <taxon>Enterobacterales</taxon>
        <taxon>Erwiniaceae</taxon>
        <taxon>Pantoea</taxon>
        <taxon>Pantoea agglomerans group</taxon>
    </lineage>
</organism>
<dbReference type="Gene3D" id="3.40.50.150">
    <property type="entry name" value="Vaccinia Virus protein VP39"/>
    <property type="match status" value="1"/>
</dbReference>